<gene>
    <name evidence="7" type="ORF">ATC1_131027</name>
</gene>
<feature type="transmembrane region" description="Helical" evidence="5">
    <location>
        <begin position="242"/>
        <end position="264"/>
    </location>
</feature>
<dbReference type="OrthoDB" id="9816124at2"/>
<dbReference type="Proteomes" id="UP000053370">
    <property type="component" value="Unassembled WGS sequence"/>
</dbReference>
<name>A0A0S7BKT6_9CHLR</name>
<dbReference type="InterPro" id="IPR011701">
    <property type="entry name" value="MFS"/>
</dbReference>
<dbReference type="GO" id="GO:0022857">
    <property type="term" value="F:transmembrane transporter activity"/>
    <property type="evidence" value="ECO:0007669"/>
    <property type="project" value="InterPro"/>
</dbReference>
<reference evidence="7" key="1">
    <citation type="journal article" date="2015" name="Genome Announc.">
        <title>Draft Genome Sequence of Anaerolineae Strain TC1, a Novel Isolate from a Methanogenic Wastewater Treatment System.</title>
        <authorList>
            <person name="Matsuura N."/>
            <person name="Tourlousse D.M."/>
            <person name="Sun L."/>
            <person name="Toyonaga M."/>
            <person name="Kuroda K."/>
            <person name="Ohashi A."/>
            <person name="Cruz R."/>
            <person name="Yamaguchi T."/>
            <person name="Sekiguchi Y."/>
        </authorList>
    </citation>
    <scope>NUCLEOTIDE SEQUENCE [LARGE SCALE GENOMIC DNA]</scope>
    <source>
        <strain evidence="7">TC1</strain>
    </source>
</reference>
<dbReference type="InterPro" id="IPR020846">
    <property type="entry name" value="MFS_dom"/>
</dbReference>
<dbReference type="Pfam" id="PF07690">
    <property type="entry name" value="MFS_1"/>
    <property type="match status" value="1"/>
</dbReference>
<keyword evidence="3 5" id="KW-1133">Transmembrane helix</keyword>
<accession>A0A0S7BKT6</accession>
<dbReference type="EMBL" id="DF968181">
    <property type="protein sequence ID" value="GAP41045.1"/>
    <property type="molecule type" value="Genomic_DNA"/>
</dbReference>
<dbReference type="AlphaFoldDB" id="A0A0S7BKT6"/>
<evidence type="ECO:0000256" key="2">
    <source>
        <dbReference type="ARBA" id="ARBA00022692"/>
    </source>
</evidence>
<feature type="domain" description="Major facilitator superfamily (MFS) profile" evidence="6">
    <location>
        <begin position="1"/>
        <end position="352"/>
    </location>
</feature>
<feature type="transmembrane region" description="Helical" evidence="5">
    <location>
        <begin position="34"/>
        <end position="54"/>
    </location>
</feature>
<feature type="transmembrane region" description="Helical" evidence="5">
    <location>
        <begin position="209"/>
        <end position="230"/>
    </location>
</feature>
<dbReference type="PROSITE" id="PS50850">
    <property type="entry name" value="MFS"/>
    <property type="match status" value="1"/>
</dbReference>
<dbReference type="GO" id="GO:0005886">
    <property type="term" value="C:plasma membrane"/>
    <property type="evidence" value="ECO:0007669"/>
    <property type="project" value="UniProtKB-SubCell"/>
</dbReference>
<feature type="transmembrane region" description="Helical" evidence="5">
    <location>
        <begin position="7"/>
        <end position="28"/>
    </location>
</feature>
<evidence type="ECO:0000313" key="7">
    <source>
        <dbReference type="EMBL" id="GAP41045.1"/>
    </source>
</evidence>
<keyword evidence="2 5" id="KW-0812">Transmembrane</keyword>
<sequence length="352" mass="38474">MTGIQKIIIFLSYFGVGLFIPVLSLFILSHGCNLQSLAIVIGINSATVILAEVPSGIYADMRGRKYAFFLSCAFVAVSFILIYLFQNVLLLIVGIVFFGLGRAFLSGSLDSLIIEDCIRRNGDAELTAATSTNLVYQCAGIAAGSLIGGFLPNINGYFLHVIVRLIVLLAVAILSAVFLKETPISKGMQKTLMAQTNMMITELINKKQLRIIMFCIFGSSITLFALETYWQPQFTTYISLKQHYLLGVLCACGYGGTMLGSFLTGHIKMSEQVRRWRFYLLFVVLLGFALCMIAIQNTAIGFMLGYVLAQTILGIANVPEQTLLNSLTASEARASMLSVASLFSQMAGYSVR</sequence>
<dbReference type="STRING" id="1678840.ATC1_131027"/>
<evidence type="ECO:0000259" key="6">
    <source>
        <dbReference type="PROSITE" id="PS50850"/>
    </source>
</evidence>
<dbReference type="SUPFAM" id="SSF103473">
    <property type="entry name" value="MFS general substrate transporter"/>
    <property type="match status" value="1"/>
</dbReference>
<keyword evidence="4 5" id="KW-0472">Membrane</keyword>
<dbReference type="InterPro" id="IPR036259">
    <property type="entry name" value="MFS_trans_sf"/>
</dbReference>
<evidence type="ECO:0000313" key="8">
    <source>
        <dbReference type="Proteomes" id="UP000053370"/>
    </source>
</evidence>
<feature type="transmembrane region" description="Helical" evidence="5">
    <location>
        <begin position="157"/>
        <end position="179"/>
    </location>
</feature>
<evidence type="ECO:0000256" key="1">
    <source>
        <dbReference type="ARBA" id="ARBA00004651"/>
    </source>
</evidence>
<evidence type="ECO:0000256" key="3">
    <source>
        <dbReference type="ARBA" id="ARBA00022989"/>
    </source>
</evidence>
<keyword evidence="8" id="KW-1185">Reference proteome</keyword>
<feature type="transmembrane region" description="Helical" evidence="5">
    <location>
        <begin position="276"/>
        <end position="295"/>
    </location>
</feature>
<protein>
    <submittedName>
        <fullName evidence="7">Magnesium-transporting ATPase</fullName>
    </submittedName>
</protein>
<feature type="transmembrane region" description="Helical" evidence="5">
    <location>
        <begin position="66"/>
        <end position="85"/>
    </location>
</feature>
<dbReference type="RefSeq" id="WP_062281460.1">
    <property type="nucleotide sequence ID" value="NZ_DF968181.1"/>
</dbReference>
<feature type="transmembrane region" description="Helical" evidence="5">
    <location>
        <begin position="134"/>
        <end position="151"/>
    </location>
</feature>
<evidence type="ECO:0000256" key="4">
    <source>
        <dbReference type="ARBA" id="ARBA00023136"/>
    </source>
</evidence>
<dbReference type="InterPro" id="IPR053160">
    <property type="entry name" value="MFS_DHA3_Transporter"/>
</dbReference>
<evidence type="ECO:0000256" key="5">
    <source>
        <dbReference type="SAM" id="Phobius"/>
    </source>
</evidence>
<dbReference type="PANTHER" id="PTHR23530">
    <property type="entry name" value="TRANSPORT PROTEIN-RELATED"/>
    <property type="match status" value="1"/>
</dbReference>
<dbReference type="PANTHER" id="PTHR23530:SF1">
    <property type="entry name" value="PERMEASE, MAJOR FACILITATOR SUPERFAMILY-RELATED"/>
    <property type="match status" value="1"/>
</dbReference>
<organism evidence="7">
    <name type="scientific">Flexilinea flocculi</name>
    <dbReference type="NCBI Taxonomy" id="1678840"/>
    <lineage>
        <taxon>Bacteria</taxon>
        <taxon>Bacillati</taxon>
        <taxon>Chloroflexota</taxon>
        <taxon>Anaerolineae</taxon>
        <taxon>Anaerolineales</taxon>
        <taxon>Anaerolineaceae</taxon>
        <taxon>Flexilinea</taxon>
    </lineage>
</organism>
<dbReference type="Gene3D" id="1.20.1250.20">
    <property type="entry name" value="MFS general substrate transporter like domains"/>
    <property type="match status" value="1"/>
</dbReference>
<feature type="transmembrane region" description="Helical" evidence="5">
    <location>
        <begin position="91"/>
        <end position="113"/>
    </location>
</feature>
<comment type="subcellular location">
    <subcellularLocation>
        <location evidence="1">Cell membrane</location>
        <topology evidence="1">Multi-pass membrane protein</topology>
    </subcellularLocation>
</comment>
<proteinExistence type="predicted"/>